<dbReference type="EMBL" id="QGMZ01000008">
    <property type="protein sequence ID" value="PWR75655.1"/>
    <property type="molecule type" value="Genomic_DNA"/>
</dbReference>
<name>A0A2V2NAM9_9EURY</name>
<dbReference type="InterPro" id="IPR006439">
    <property type="entry name" value="HAD-SF_hydro_IA"/>
</dbReference>
<comment type="caution">
    <text evidence="6">The sequence shown here is derived from an EMBL/GenBank/DDBJ whole genome shotgun (WGS) entry which is preliminary data.</text>
</comment>
<keyword evidence="5" id="KW-0460">Magnesium</keyword>
<proteinExistence type="inferred from homology"/>
<reference evidence="6 7" key="1">
    <citation type="submission" date="2018-05" db="EMBL/GenBank/DDBJ databases">
        <title>Draft genome of Methanospirillum stamsii Pt1.</title>
        <authorList>
            <person name="Dueholm M.S."/>
            <person name="Nielsen P.H."/>
            <person name="Bakmann L.F."/>
            <person name="Otzen D.E."/>
        </authorList>
    </citation>
    <scope>NUCLEOTIDE SEQUENCE [LARGE SCALE GENOMIC DNA]</scope>
    <source>
        <strain evidence="6 7">Pt1</strain>
    </source>
</reference>
<evidence type="ECO:0000256" key="2">
    <source>
        <dbReference type="ARBA" id="ARBA00007958"/>
    </source>
</evidence>
<dbReference type="PANTHER" id="PTHR46470">
    <property type="entry name" value="N-ACYLNEURAMINATE-9-PHOSPHATASE"/>
    <property type="match status" value="1"/>
</dbReference>
<evidence type="ECO:0000313" key="6">
    <source>
        <dbReference type="EMBL" id="PWR75655.1"/>
    </source>
</evidence>
<dbReference type="SUPFAM" id="SSF56784">
    <property type="entry name" value="HAD-like"/>
    <property type="match status" value="1"/>
</dbReference>
<dbReference type="AlphaFoldDB" id="A0A2V2NAM9"/>
<evidence type="ECO:0000256" key="1">
    <source>
        <dbReference type="ARBA" id="ARBA00001946"/>
    </source>
</evidence>
<evidence type="ECO:0008006" key="8">
    <source>
        <dbReference type="Google" id="ProtNLM"/>
    </source>
</evidence>
<keyword evidence="3" id="KW-0479">Metal-binding</keyword>
<dbReference type="SFLD" id="SFLDS00003">
    <property type="entry name" value="Haloacid_Dehalogenase"/>
    <property type="match status" value="1"/>
</dbReference>
<dbReference type="OrthoDB" id="27736at2157"/>
<dbReference type="PANTHER" id="PTHR46470:SF2">
    <property type="entry name" value="GLYCERALDEHYDE 3-PHOSPHATE PHOSPHATASE"/>
    <property type="match status" value="1"/>
</dbReference>
<evidence type="ECO:0000256" key="3">
    <source>
        <dbReference type="ARBA" id="ARBA00022723"/>
    </source>
</evidence>
<dbReference type="GO" id="GO:0044281">
    <property type="term" value="P:small molecule metabolic process"/>
    <property type="evidence" value="ECO:0007669"/>
    <property type="project" value="UniProtKB-ARBA"/>
</dbReference>
<evidence type="ECO:0000256" key="5">
    <source>
        <dbReference type="ARBA" id="ARBA00022842"/>
    </source>
</evidence>
<keyword evidence="7" id="KW-1185">Reference proteome</keyword>
<dbReference type="Proteomes" id="UP000245934">
    <property type="component" value="Unassembled WGS sequence"/>
</dbReference>
<dbReference type="InterPro" id="IPR036412">
    <property type="entry name" value="HAD-like_sf"/>
</dbReference>
<sequence length="232" mass="25391">MTITNACRGEAQRFRAVIVDLDNTLYDFGAAKEAACQKVVTLIGKGSADDLIRAFLFSPYGVESPKAIQSFLEELNIYNPELFNTAVQTYIQAKMEAIKAYPGVYETLLQIHKAGLKVGAVTNASNEHAKERLIHIQVAEFLDCLVTPDNSGLKKPDSAMFLHAASLLRVQPHQICAIGDNLVNDIRPAQEAGMCTVHAEYGNRLPLKYSEGITADFSISSFSDILSIIGLR</sequence>
<dbReference type="RefSeq" id="WP_109939720.1">
    <property type="nucleotide sequence ID" value="NZ_CP176366.1"/>
</dbReference>
<dbReference type="NCBIfam" id="TIGR01549">
    <property type="entry name" value="HAD-SF-IA-v1"/>
    <property type="match status" value="1"/>
</dbReference>
<dbReference type="InterPro" id="IPR051400">
    <property type="entry name" value="HAD-like_hydrolase"/>
</dbReference>
<dbReference type="GO" id="GO:0046872">
    <property type="term" value="F:metal ion binding"/>
    <property type="evidence" value="ECO:0007669"/>
    <property type="project" value="UniProtKB-KW"/>
</dbReference>
<accession>A0A2V2NAM9</accession>
<dbReference type="Gene3D" id="3.40.50.1000">
    <property type="entry name" value="HAD superfamily/HAD-like"/>
    <property type="match status" value="1"/>
</dbReference>
<protein>
    <recommendedName>
        <fullName evidence="8">HAD family hydrolase</fullName>
    </recommendedName>
</protein>
<dbReference type="InterPro" id="IPR023214">
    <property type="entry name" value="HAD_sf"/>
</dbReference>
<dbReference type="NCBIfam" id="TIGR01509">
    <property type="entry name" value="HAD-SF-IA-v3"/>
    <property type="match status" value="1"/>
</dbReference>
<keyword evidence="4" id="KW-0378">Hydrolase</keyword>
<dbReference type="PRINTS" id="PR00413">
    <property type="entry name" value="HADHALOGNASE"/>
</dbReference>
<organism evidence="6 7">
    <name type="scientific">Methanospirillum stamsii</name>
    <dbReference type="NCBI Taxonomy" id="1277351"/>
    <lineage>
        <taxon>Archaea</taxon>
        <taxon>Methanobacteriati</taxon>
        <taxon>Methanobacteriota</taxon>
        <taxon>Stenosarchaea group</taxon>
        <taxon>Methanomicrobia</taxon>
        <taxon>Methanomicrobiales</taxon>
        <taxon>Methanospirillaceae</taxon>
        <taxon>Methanospirillum</taxon>
    </lineage>
</organism>
<dbReference type="SFLD" id="SFLDG01129">
    <property type="entry name" value="C1.5:_HAD__Beta-PGM__Phosphata"/>
    <property type="match status" value="1"/>
</dbReference>
<dbReference type="Pfam" id="PF00702">
    <property type="entry name" value="Hydrolase"/>
    <property type="match status" value="1"/>
</dbReference>
<dbReference type="GeneID" id="97609420"/>
<comment type="similarity">
    <text evidence="2">Belongs to the HAD-like hydrolase superfamily.</text>
</comment>
<comment type="cofactor">
    <cofactor evidence="1">
        <name>Mg(2+)</name>
        <dbReference type="ChEBI" id="CHEBI:18420"/>
    </cofactor>
</comment>
<evidence type="ECO:0000256" key="4">
    <source>
        <dbReference type="ARBA" id="ARBA00022801"/>
    </source>
</evidence>
<gene>
    <name evidence="6" type="ORF">DLD82_03470</name>
</gene>
<dbReference type="GO" id="GO:0016791">
    <property type="term" value="F:phosphatase activity"/>
    <property type="evidence" value="ECO:0007669"/>
    <property type="project" value="TreeGrafter"/>
</dbReference>
<dbReference type="Gene3D" id="1.10.150.520">
    <property type="match status" value="1"/>
</dbReference>
<evidence type="ECO:0000313" key="7">
    <source>
        <dbReference type="Proteomes" id="UP000245934"/>
    </source>
</evidence>